<organism evidence="4 5">
    <name type="scientific">Trichomonas vaginalis (strain ATCC PRA-98 / G3)</name>
    <dbReference type="NCBI Taxonomy" id="412133"/>
    <lineage>
        <taxon>Eukaryota</taxon>
        <taxon>Metamonada</taxon>
        <taxon>Parabasalia</taxon>
        <taxon>Trichomonadida</taxon>
        <taxon>Trichomonadidae</taxon>
        <taxon>Trichomonas</taxon>
    </lineage>
</organism>
<dbReference type="PANTHER" id="PTHR45614:SF253">
    <property type="entry name" value="CHROMOSOME UNDETERMINED SCAFFOLD_38, WHOLE GENOME SHOTGUN SEQUENCE"/>
    <property type="match status" value="1"/>
</dbReference>
<dbReference type="Pfam" id="PF13921">
    <property type="entry name" value="Myb_DNA-bind_6"/>
    <property type="match status" value="1"/>
</dbReference>
<keyword evidence="4" id="KW-0238">DNA-binding</keyword>
<gene>
    <name evidence="4" type="ORF">TVAG_334920</name>
</gene>
<feature type="compositionally biased region" description="Low complexity" evidence="1">
    <location>
        <begin position="1"/>
        <end position="13"/>
    </location>
</feature>
<feature type="region of interest" description="Disordered" evidence="1">
    <location>
        <begin position="1"/>
        <end position="22"/>
    </location>
</feature>
<feature type="domain" description="HTH myb-type" evidence="3">
    <location>
        <begin position="15"/>
        <end position="66"/>
    </location>
</feature>
<dbReference type="Gene3D" id="1.10.10.60">
    <property type="entry name" value="Homeodomain-like"/>
    <property type="match status" value="2"/>
</dbReference>
<proteinExistence type="predicted"/>
<keyword evidence="5" id="KW-1185">Reference proteome</keyword>
<dbReference type="InterPro" id="IPR017930">
    <property type="entry name" value="Myb_dom"/>
</dbReference>
<dbReference type="EMBL" id="DS114076">
    <property type="protein sequence ID" value="EAX90880.1"/>
    <property type="molecule type" value="Genomic_DNA"/>
</dbReference>
<dbReference type="STRING" id="5722.A2FW33"/>
<dbReference type="OrthoDB" id="2143914at2759"/>
<dbReference type="InterPro" id="IPR050560">
    <property type="entry name" value="MYB_TF"/>
</dbReference>
<dbReference type="VEuPathDB" id="TrichDB:TVAG_334920"/>
<dbReference type="Proteomes" id="UP000001542">
    <property type="component" value="Unassembled WGS sequence"/>
</dbReference>
<evidence type="ECO:0000313" key="4">
    <source>
        <dbReference type="EMBL" id="EAX90880.1"/>
    </source>
</evidence>
<dbReference type="InterPro" id="IPR001005">
    <property type="entry name" value="SANT/Myb"/>
</dbReference>
<dbReference type="GO" id="GO:0000981">
    <property type="term" value="F:DNA-binding transcription factor activity, RNA polymerase II-specific"/>
    <property type="evidence" value="ECO:0000318"/>
    <property type="project" value="GO_Central"/>
</dbReference>
<dbReference type="InParanoid" id="A2FW33"/>
<dbReference type="PROSITE" id="PS51294">
    <property type="entry name" value="HTH_MYB"/>
    <property type="match status" value="2"/>
</dbReference>
<feature type="domain" description="Myb-like" evidence="2">
    <location>
        <begin position="67"/>
        <end position="117"/>
    </location>
</feature>
<dbReference type="eggNOG" id="KOG0048">
    <property type="taxonomic scope" value="Eukaryota"/>
</dbReference>
<dbReference type="InterPro" id="IPR009057">
    <property type="entry name" value="Homeodomain-like_sf"/>
</dbReference>
<evidence type="ECO:0000259" key="2">
    <source>
        <dbReference type="PROSITE" id="PS50090"/>
    </source>
</evidence>
<dbReference type="SMART" id="SM00717">
    <property type="entry name" value="SANT"/>
    <property type="match status" value="2"/>
</dbReference>
<evidence type="ECO:0000259" key="3">
    <source>
        <dbReference type="PROSITE" id="PS51294"/>
    </source>
</evidence>
<dbReference type="PANTHER" id="PTHR45614">
    <property type="entry name" value="MYB PROTEIN-RELATED"/>
    <property type="match status" value="1"/>
</dbReference>
<dbReference type="RefSeq" id="XP_001303810.1">
    <property type="nucleotide sequence ID" value="XM_001303809.1"/>
</dbReference>
<feature type="domain" description="HTH myb-type" evidence="3">
    <location>
        <begin position="67"/>
        <end position="121"/>
    </location>
</feature>
<accession>A2FW33</accession>
<protein>
    <submittedName>
        <fullName evidence="4">Myb-like DNA-binding domain containing protein</fullName>
    </submittedName>
</protein>
<dbReference type="AlphaFoldDB" id="A2FW33"/>
<dbReference type="KEGG" id="tva:4748572"/>
<dbReference type="VEuPathDB" id="TrichDB:TVAGG3_0633640"/>
<reference evidence="4" key="2">
    <citation type="journal article" date="2007" name="Science">
        <title>Draft genome sequence of the sexually transmitted pathogen Trichomonas vaginalis.</title>
        <authorList>
            <person name="Carlton J.M."/>
            <person name="Hirt R.P."/>
            <person name="Silva J.C."/>
            <person name="Delcher A.L."/>
            <person name="Schatz M."/>
            <person name="Zhao Q."/>
            <person name="Wortman J.R."/>
            <person name="Bidwell S.L."/>
            <person name="Alsmark U.C.M."/>
            <person name="Besteiro S."/>
            <person name="Sicheritz-Ponten T."/>
            <person name="Noel C.J."/>
            <person name="Dacks J.B."/>
            <person name="Foster P.G."/>
            <person name="Simillion C."/>
            <person name="Van de Peer Y."/>
            <person name="Miranda-Saavedra D."/>
            <person name="Barton G.J."/>
            <person name="Westrop G.D."/>
            <person name="Mueller S."/>
            <person name="Dessi D."/>
            <person name="Fiori P.L."/>
            <person name="Ren Q."/>
            <person name="Paulsen I."/>
            <person name="Zhang H."/>
            <person name="Bastida-Corcuera F.D."/>
            <person name="Simoes-Barbosa A."/>
            <person name="Brown M.T."/>
            <person name="Hayes R.D."/>
            <person name="Mukherjee M."/>
            <person name="Okumura C.Y."/>
            <person name="Schneider R."/>
            <person name="Smith A.J."/>
            <person name="Vanacova S."/>
            <person name="Villalvazo M."/>
            <person name="Haas B.J."/>
            <person name="Pertea M."/>
            <person name="Feldblyum T.V."/>
            <person name="Utterback T.R."/>
            <person name="Shu C.L."/>
            <person name="Osoegawa K."/>
            <person name="de Jong P.J."/>
            <person name="Hrdy I."/>
            <person name="Horvathova L."/>
            <person name="Zubacova Z."/>
            <person name="Dolezal P."/>
            <person name="Malik S.B."/>
            <person name="Logsdon J.M. Jr."/>
            <person name="Henze K."/>
            <person name="Gupta A."/>
            <person name="Wang C.C."/>
            <person name="Dunne R.L."/>
            <person name="Upcroft J.A."/>
            <person name="Upcroft P."/>
            <person name="White O."/>
            <person name="Salzberg S.L."/>
            <person name="Tang P."/>
            <person name="Chiu C.-H."/>
            <person name="Lee Y.-S."/>
            <person name="Embley T.M."/>
            <person name="Coombs G.H."/>
            <person name="Mottram J.C."/>
            <person name="Tachezy J."/>
            <person name="Fraser-Liggett C.M."/>
            <person name="Johnson P.J."/>
        </authorList>
    </citation>
    <scope>NUCLEOTIDE SEQUENCE [LARGE SCALE GENOMIC DNA]</scope>
    <source>
        <strain evidence="4">G3</strain>
    </source>
</reference>
<dbReference type="CDD" id="cd00167">
    <property type="entry name" value="SANT"/>
    <property type="match status" value="2"/>
</dbReference>
<dbReference type="PROSITE" id="PS50090">
    <property type="entry name" value="MYB_LIKE"/>
    <property type="match status" value="2"/>
</dbReference>
<dbReference type="SMR" id="A2FW33"/>
<sequence length="176" mass="20875">MNYSGLSRRSLGSIGKPHPKMQFSSKEDAQLVNYVTYYGQENWDLIAQLMGNRNVRQCRERYTKYLSPDINRDPWTKEEDQMILDKYKQMGPKWTKFSKIFNKRTDAAIKNRWNMLIRQIQTSGDICSSEPEEEKPTQKIEAVKTSFYDGKDFLFQGFEYFSKCLDIFEDNPFAVW</sequence>
<dbReference type="GO" id="GO:0005634">
    <property type="term" value="C:nucleus"/>
    <property type="evidence" value="ECO:0000318"/>
    <property type="project" value="GO_Central"/>
</dbReference>
<evidence type="ECO:0000313" key="5">
    <source>
        <dbReference type="Proteomes" id="UP000001542"/>
    </source>
</evidence>
<dbReference type="GO" id="GO:0000978">
    <property type="term" value="F:RNA polymerase II cis-regulatory region sequence-specific DNA binding"/>
    <property type="evidence" value="ECO:0000318"/>
    <property type="project" value="GO_Central"/>
</dbReference>
<name>A2FW33_TRIV3</name>
<dbReference type="GO" id="GO:0006355">
    <property type="term" value="P:regulation of DNA-templated transcription"/>
    <property type="evidence" value="ECO:0000318"/>
    <property type="project" value="GO_Central"/>
</dbReference>
<evidence type="ECO:0000256" key="1">
    <source>
        <dbReference type="SAM" id="MobiDB-lite"/>
    </source>
</evidence>
<feature type="domain" description="Myb-like" evidence="2">
    <location>
        <begin position="20"/>
        <end position="66"/>
    </location>
</feature>
<dbReference type="SUPFAM" id="SSF46689">
    <property type="entry name" value="Homeodomain-like"/>
    <property type="match status" value="1"/>
</dbReference>
<reference evidence="4" key="1">
    <citation type="submission" date="2006-10" db="EMBL/GenBank/DDBJ databases">
        <authorList>
            <person name="Amadeo P."/>
            <person name="Zhao Q."/>
            <person name="Wortman J."/>
            <person name="Fraser-Liggett C."/>
            <person name="Carlton J."/>
        </authorList>
    </citation>
    <scope>NUCLEOTIDE SEQUENCE</scope>
    <source>
        <strain evidence="4">G3</strain>
    </source>
</reference>